<evidence type="ECO:0000256" key="3">
    <source>
        <dbReference type="ARBA" id="ARBA00022723"/>
    </source>
</evidence>
<evidence type="ECO:0000256" key="7">
    <source>
        <dbReference type="ARBA" id="ARBA00023014"/>
    </source>
</evidence>
<dbReference type="AlphaFoldDB" id="A0A8J3ELP3"/>
<organism evidence="10 11">
    <name type="scientific">Pullulanibacillus pueri</name>
    <dbReference type="NCBI Taxonomy" id="1437324"/>
    <lineage>
        <taxon>Bacteria</taxon>
        <taxon>Bacillati</taxon>
        <taxon>Bacillota</taxon>
        <taxon>Bacilli</taxon>
        <taxon>Bacillales</taxon>
        <taxon>Sporolactobacillaceae</taxon>
        <taxon>Pullulanibacillus</taxon>
    </lineage>
</organism>
<dbReference type="Pfam" id="PF13183">
    <property type="entry name" value="Fer4_8"/>
    <property type="match status" value="1"/>
</dbReference>
<reference evidence="10" key="1">
    <citation type="journal article" date="2014" name="Int. J. Syst. Evol. Microbiol.">
        <title>Complete genome sequence of Corynebacterium casei LMG S-19264T (=DSM 44701T), isolated from a smear-ripened cheese.</title>
        <authorList>
            <consortium name="US DOE Joint Genome Institute (JGI-PGF)"/>
            <person name="Walter F."/>
            <person name="Albersmeier A."/>
            <person name="Kalinowski J."/>
            <person name="Ruckert C."/>
        </authorList>
    </citation>
    <scope>NUCLEOTIDE SEQUENCE</scope>
    <source>
        <strain evidence="10">CGMCC 1.12777</strain>
    </source>
</reference>
<keyword evidence="6" id="KW-0408">Iron</keyword>
<dbReference type="RefSeq" id="WP_188497296.1">
    <property type="nucleotide sequence ID" value="NZ_BMFV01000013.1"/>
</dbReference>
<dbReference type="Pfam" id="PF11870">
    <property type="entry name" value="LutB_C"/>
    <property type="match status" value="1"/>
</dbReference>
<dbReference type="InterPro" id="IPR017900">
    <property type="entry name" value="4Fe4S_Fe_S_CS"/>
</dbReference>
<evidence type="ECO:0000259" key="9">
    <source>
        <dbReference type="PROSITE" id="PS51379"/>
    </source>
</evidence>
<dbReference type="InterPro" id="IPR037171">
    <property type="entry name" value="NagB/RpiA_transferase-like"/>
</dbReference>
<dbReference type="SUPFAM" id="SSF100950">
    <property type="entry name" value="NagB/RpiA/CoA transferase-like"/>
    <property type="match status" value="1"/>
</dbReference>
<keyword evidence="1" id="KW-0813">Transport</keyword>
<evidence type="ECO:0000256" key="4">
    <source>
        <dbReference type="ARBA" id="ARBA00022737"/>
    </source>
</evidence>
<feature type="domain" description="4Fe-4S ferredoxin-type" evidence="9">
    <location>
        <begin position="306"/>
        <end position="337"/>
    </location>
</feature>
<evidence type="ECO:0000256" key="6">
    <source>
        <dbReference type="ARBA" id="ARBA00023004"/>
    </source>
</evidence>
<dbReference type="InterPro" id="IPR004452">
    <property type="entry name" value="LutB/LldF"/>
</dbReference>
<dbReference type="InterPro" id="IPR024185">
    <property type="entry name" value="FTHF_cligase-like_sf"/>
</dbReference>
<name>A0A8J3ELP3_9BACL</name>
<gene>
    <name evidence="10" type="primary">lutB</name>
    <name evidence="10" type="ORF">GCM10007096_20440</name>
</gene>
<dbReference type="PROSITE" id="PS00198">
    <property type="entry name" value="4FE4S_FER_1"/>
    <property type="match status" value="1"/>
</dbReference>
<reference evidence="10" key="2">
    <citation type="submission" date="2020-09" db="EMBL/GenBank/DDBJ databases">
        <authorList>
            <person name="Sun Q."/>
            <person name="Zhou Y."/>
        </authorList>
    </citation>
    <scope>NUCLEOTIDE SEQUENCE</scope>
    <source>
        <strain evidence="10">CGMCC 1.12777</strain>
    </source>
</reference>
<dbReference type="Pfam" id="PF02589">
    <property type="entry name" value="LUD_dom"/>
    <property type="match status" value="1"/>
</dbReference>
<keyword evidence="5" id="KW-0249">Electron transport</keyword>
<dbReference type="PROSITE" id="PS51379">
    <property type="entry name" value="4FE4S_FER_2"/>
    <property type="match status" value="1"/>
</dbReference>
<comment type="caution">
    <text evidence="10">The sequence shown here is derived from an EMBL/GenBank/DDBJ whole genome shotgun (WGS) entry which is preliminary data.</text>
</comment>
<dbReference type="Proteomes" id="UP000656813">
    <property type="component" value="Unassembled WGS sequence"/>
</dbReference>
<dbReference type="InterPro" id="IPR003741">
    <property type="entry name" value="LUD_dom"/>
</dbReference>
<dbReference type="PANTHER" id="PTHR47153">
    <property type="entry name" value="LACTATE UTILIZATION PROTEIN B"/>
    <property type="match status" value="1"/>
</dbReference>
<evidence type="ECO:0000313" key="10">
    <source>
        <dbReference type="EMBL" id="GGH81881.1"/>
    </source>
</evidence>
<sequence length="480" mass="53467">MPMKIGTEPFFDRVDKGLQDQFMRQAMVSAQDSLRERKLKATTGDRSLIDWELWRNAGEEIRRHTLENLDYYLQQLSETYSARGGHVYFAATAEEANQYIQEVVKKKGAKKVVKAKSMVTEEIGLNEALEAVGCDVLESDLAEYILQLDDHDRPSHIVVPSLHKNKEQIRDTFREKRGYTKTEKPEELAAFAREELREAFLNADVGITGCNFAVADSGSIALVTNEGNANMVTTLPETQITVMGMERIVPSWEELDVLVTLLCRSAVGQKLTTYVTGLTPDIEAGSVDSPRDYHLVIVDAGRSKALGTEFQSALHCIRCAACVNVCPVYRHIGGHSYGSIYQGPIGAVLSPILGGYEEYGELPYASSLCAACTEACPVKIPLHEHLIRHRQHYVAGAGKAKSGEKLSMKAFAIGASHPSLFQMAKKMAPTMLKPFTKDENISKGPGPMKPWTEIRDFPAPSRDDFRKWFEDHKRKEANLK</sequence>
<evidence type="ECO:0000256" key="5">
    <source>
        <dbReference type="ARBA" id="ARBA00022982"/>
    </source>
</evidence>
<feature type="region of interest" description="Disordered" evidence="8">
    <location>
        <begin position="436"/>
        <end position="461"/>
    </location>
</feature>
<dbReference type="GO" id="GO:0006089">
    <property type="term" value="P:lactate metabolic process"/>
    <property type="evidence" value="ECO:0007669"/>
    <property type="project" value="InterPro"/>
</dbReference>
<evidence type="ECO:0000313" key="11">
    <source>
        <dbReference type="Proteomes" id="UP000656813"/>
    </source>
</evidence>
<dbReference type="EMBL" id="BMFV01000013">
    <property type="protein sequence ID" value="GGH81881.1"/>
    <property type="molecule type" value="Genomic_DNA"/>
</dbReference>
<dbReference type="GO" id="GO:0046872">
    <property type="term" value="F:metal ion binding"/>
    <property type="evidence" value="ECO:0007669"/>
    <property type="project" value="UniProtKB-KW"/>
</dbReference>
<keyword evidence="11" id="KW-1185">Reference proteome</keyword>
<proteinExistence type="predicted"/>
<feature type="compositionally biased region" description="Basic and acidic residues" evidence="8">
    <location>
        <begin position="452"/>
        <end position="461"/>
    </location>
</feature>
<dbReference type="Gene3D" id="3.40.50.10420">
    <property type="entry name" value="NagB/RpiA/CoA transferase-like"/>
    <property type="match status" value="1"/>
</dbReference>
<dbReference type="NCBIfam" id="TIGR00273">
    <property type="entry name" value="LutB/LldF family L-lactate oxidation iron-sulfur protein"/>
    <property type="match status" value="1"/>
</dbReference>
<evidence type="ECO:0000256" key="1">
    <source>
        <dbReference type="ARBA" id="ARBA00022448"/>
    </source>
</evidence>
<accession>A0A8J3ELP3</accession>
<dbReference type="Gene3D" id="1.10.1060.10">
    <property type="entry name" value="Alpha-helical ferredoxin"/>
    <property type="match status" value="1"/>
</dbReference>
<keyword evidence="3" id="KW-0479">Metal-binding</keyword>
<keyword evidence="4" id="KW-0677">Repeat</keyword>
<dbReference type="GO" id="GO:0051539">
    <property type="term" value="F:4 iron, 4 sulfur cluster binding"/>
    <property type="evidence" value="ECO:0007669"/>
    <property type="project" value="UniProtKB-KW"/>
</dbReference>
<dbReference type="PANTHER" id="PTHR47153:SF2">
    <property type="entry name" value="LACTATE UTILIZATION PROTEIN B"/>
    <property type="match status" value="1"/>
</dbReference>
<keyword evidence="7" id="KW-0411">Iron-sulfur</keyword>
<protein>
    <submittedName>
        <fullName evidence="10">Lactate utilization protein B</fullName>
    </submittedName>
</protein>
<evidence type="ECO:0000256" key="8">
    <source>
        <dbReference type="SAM" id="MobiDB-lite"/>
    </source>
</evidence>
<keyword evidence="2" id="KW-0004">4Fe-4S</keyword>
<dbReference type="InterPro" id="IPR024569">
    <property type="entry name" value="LutB_C"/>
</dbReference>
<evidence type="ECO:0000256" key="2">
    <source>
        <dbReference type="ARBA" id="ARBA00022485"/>
    </source>
</evidence>
<dbReference type="SUPFAM" id="SSF46548">
    <property type="entry name" value="alpha-helical ferredoxin"/>
    <property type="match status" value="1"/>
</dbReference>
<dbReference type="InterPro" id="IPR009051">
    <property type="entry name" value="Helical_ferredxn"/>
</dbReference>
<dbReference type="InterPro" id="IPR017896">
    <property type="entry name" value="4Fe4S_Fe-S-bd"/>
</dbReference>